<comment type="caution">
    <text evidence="1">The sequence shown here is derived from an EMBL/GenBank/DDBJ whole genome shotgun (WGS) entry which is preliminary data.</text>
</comment>
<keyword evidence="2" id="KW-1185">Reference proteome</keyword>
<dbReference type="EMBL" id="JBHSPB010000004">
    <property type="protein sequence ID" value="MFC5720055.1"/>
    <property type="molecule type" value="Genomic_DNA"/>
</dbReference>
<accession>A0ABW0Z085</accession>
<proteinExistence type="predicted"/>
<dbReference type="RefSeq" id="WP_390315163.1">
    <property type="nucleotide sequence ID" value="NZ_JBHSPB010000004.1"/>
</dbReference>
<evidence type="ECO:0000313" key="1">
    <source>
        <dbReference type="EMBL" id="MFC5720055.1"/>
    </source>
</evidence>
<reference evidence="2" key="1">
    <citation type="journal article" date="2019" name="Int. J. Syst. Evol. Microbiol.">
        <title>The Global Catalogue of Microorganisms (GCM) 10K type strain sequencing project: providing services to taxonomists for standard genome sequencing and annotation.</title>
        <authorList>
            <consortium name="The Broad Institute Genomics Platform"/>
            <consortium name="The Broad Institute Genome Sequencing Center for Infectious Disease"/>
            <person name="Wu L."/>
            <person name="Ma J."/>
        </authorList>
    </citation>
    <scope>NUCLEOTIDE SEQUENCE [LARGE SCALE GENOMIC DNA]</scope>
    <source>
        <strain evidence="2">CGMCC 4.7304</strain>
    </source>
</reference>
<name>A0ABW0Z085_9ACTN</name>
<protein>
    <submittedName>
        <fullName evidence="1">Uncharacterized protein</fullName>
    </submittedName>
</protein>
<evidence type="ECO:0000313" key="2">
    <source>
        <dbReference type="Proteomes" id="UP001596083"/>
    </source>
</evidence>
<gene>
    <name evidence="1" type="ORF">ACFP1Z_07720</name>
</gene>
<dbReference type="Proteomes" id="UP001596083">
    <property type="component" value="Unassembled WGS sequence"/>
</dbReference>
<organism evidence="1 2">
    <name type="scientific">Streptomyces gamaensis</name>
    <dbReference type="NCBI Taxonomy" id="1763542"/>
    <lineage>
        <taxon>Bacteria</taxon>
        <taxon>Bacillati</taxon>
        <taxon>Actinomycetota</taxon>
        <taxon>Actinomycetes</taxon>
        <taxon>Kitasatosporales</taxon>
        <taxon>Streptomycetaceae</taxon>
        <taxon>Streptomyces</taxon>
    </lineage>
</organism>
<sequence>MSVPVPHSGGAAVIARSEVDSRTECGRPADVRDRAAVCRNWAAYART</sequence>